<dbReference type="CDD" id="cd07572">
    <property type="entry name" value="nit"/>
    <property type="match status" value="1"/>
</dbReference>
<organism evidence="4 5">
    <name type="scientific">Zancudomyces culisetae</name>
    <name type="common">Gut fungus</name>
    <name type="synonym">Smittium culisetae</name>
    <dbReference type="NCBI Taxonomy" id="1213189"/>
    <lineage>
        <taxon>Eukaryota</taxon>
        <taxon>Fungi</taxon>
        <taxon>Fungi incertae sedis</taxon>
        <taxon>Zoopagomycota</taxon>
        <taxon>Kickxellomycotina</taxon>
        <taxon>Harpellomycetes</taxon>
        <taxon>Harpellales</taxon>
        <taxon>Legeriomycetaceae</taxon>
        <taxon>Zancudomyces</taxon>
    </lineage>
</organism>
<dbReference type="GO" id="GO:0016811">
    <property type="term" value="F:hydrolase activity, acting on carbon-nitrogen (but not peptide) bonds, in linear amides"/>
    <property type="evidence" value="ECO:0007669"/>
    <property type="project" value="InterPro"/>
</dbReference>
<evidence type="ECO:0000313" key="5">
    <source>
        <dbReference type="Proteomes" id="UP000188320"/>
    </source>
</evidence>
<dbReference type="InterPro" id="IPR036526">
    <property type="entry name" value="C-N_Hydrolase_sf"/>
</dbReference>
<dbReference type="InterPro" id="IPR003010">
    <property type="entry name" value="C-N_Hydrolase"/>
</dbReference>
<dbReference type="PANTHER" id="PTHR23088">
    <property type="entry name" value="NITRILASE-RELATED"/>
    <property type="match status" value="1"/>
</dbReference>
<feature type="region of interest" description="Disordered" evidence="2">
    <location>
        <begin position="96"/>
        <end position="116"/>
    </location>
</feature>
<dbReference type="PANTHER" id="PTHR23088:SF27">
    <property type="entry name" value="DEAMINATED GLUTATHIONE AMIDASE"/>
    <property type="match status" value="1"/>
</dbReference>
<proteinExistence type="predicted"/>
<dbReference type="InterPro" id="IPR045254">
    <property type="entry name" value="Nit1/2_C-N_Hydrolase"/>
</dbReference>
<dbReference type="Proteomes" id="UP000188320">
    <property type="component" value="Unassembled WGS sequence"/>
</dbReference>
<keyword evidence="5" id="KW-1185">Reference proteome</keyword>
<evidence type="ECO:0000256" key="1">
    <source>
        <dbReference type="ARBA" id="ARBA00022801"/>
    </source>
</evidence>
<dbReference type="OrthoDB" id="10250282at2759"/>
<evidence type="ECO:0000256" key="2">
    <source>
        <dbReference type="SAM" id="MobiDB-lite"/>
    </source>
</evidence>
<evidence type="ECO:0000313" key="4">
    <source>
        <dbReference type="EMBL" id="OMH85115.1"/>
    </source>
</evidence>
<feature type="domain" description="CN hydrolase" evidence="3">
    <location>
        <begin position="9"/>
        <end position="294"/>
    </location>
</feature>
<protein>
    <submittedName>
        <fullName evidence="4">Nitrilase-like protein</fullName>
    </submittedName>
</protein>
<dbReference type="PROSITE" id="PS50263">
    <property type="entry name" value="CN_HYDROLASE"/>
    <property type="match status" value="1"/>
</dbReference>
<reference evidence="5" key="1">
    <citation type="submission" date="2017-01" db="EMBL/GenBank/DDBJ databases">
        <authorList>
            <person name="Wang Y."/>
            <person name="White M."/>
            <person name="Kvist S."/>
            <person name="Moncalvo J.-M."/>
        </authorList>
    </citation>
    <scope>NUCLEOTIDE SEQUENCE [LARGE SCALE GENOMIC DNA]</scope>
    <source>
        <strain evidence="5">COL-18-3</strain>
    </source>
</reference>
<gene>
    <name evidence="4" type="ORF">AX774_g1335</name>
</gene>
<keyword evidence="1" id="KW-0378">Hydrolase</keyword>
<name>A0A1R1PVX5_ZANCU</name>
<dbReference type="EMBL" id="LSSK01000110">
    <property type="protein sequence ID" value="OMH85115.1"/>
    <property type="molecule type" value="Genomic_DNA"/>
</dbReference>
<dbReference type="AlphaFoldDB" id="A0A1R1PVX5"/>
<accession>A0A1R1PVX5</accession>
<sequence>MTLNSYKRVLASVGQFCANNDIQKNCSICVDLIKRAASIGSQILFLPEASDYLPVNPAEGMRLAQRLDGEFVTKIREAVKENNIWLSIGVHELDATVPTTSQGNPNEGGGEAEAEKSEGVRAYNSNILINNEGQIVSVYRKLHLFDVEIPNGPRIFESDSMKPGSKIIKPTTETPVGSLGLAICYDLRFGELAQTLRDMGATAIAFPAAFTEKTGAAHWEILVRARAIETQCFVFAAAQIGKHNQGAAQNHTRSGHTPAGSFGNAMIVDPWGTVLAKCSDFTTEPSLATAEIDMQRLEKIRTQMPVAKHRRRDIFSFVSFKE</sequence>
<dbReference type="Gene3D" id="3.60.110.10">
    <property type="entry name" value="Carbon-nitrogen hydrolase"/>
    <property type="match status" value="1"/>
</dbReference>
<dbReference type="SUPFAM" id="SSF56317">
    <property type="entry name" value="Carbon-nitrogen hydrolase"/>
    <property type="match status" value="1"/>
</dbReference>
<comment type="caution">
    <text evidence="4">The sequence shown here is derived from an EMBL/GenBank/DDBJ whole genome shotgun (WGS) entry which is preliminary data.</text>
</comment>
<dbReference type="Pfam" id="PF00795">
    <property type="entry name" value="CN_hydrolase"/>
    <property type="match status" value="1"/>
</dbReference>
<evidence type="ECO:0000259" key="3">
    <source>
        <dbReference type="PROSITE" id="PS50263"/>
    </source>
</evidence>